<evidence type="ECO:0000256" key="1">
    <source>
        <dbReference type="ARBA" id="ARBA00023015"/>
    </source>
</evidence>
<dbReference type="InterPro" id="IPR036390">
    <property type="entry name" value="WH_DNA-bd_sf"/>
</dbReference>
<keyword evidence="3" id="KW-0804">Transcription</keyword>
<sequence length="310" mass="35405">MKGNSVFKRCYNHCLDRLAQMAPGAGLPSESELAQRLEVSRTTVRAVLAALAERGIVRAAAGRREVLRLPAAADYFPDPQTMSAVASVERRFMDWILQGDFRAGQLLNTAELARQFGTSTTTIREHLAQFQHLGLLERRPNSAWLFKGVTTEFATEIYDVREMFELRATRSFIELPADSGPWQELDAIEADHHALLANMDTDYPRFPRLDERFHHMIHASAQNRFILDFYDTVSTLFHYTYRWNKTDEKQRNTTALLEHLDYIEALRSRDPRAIDARCRKHLRTSRATLLRSIAVGPFRIDAISSPGAQS</sequence>
<dbReference type="SUPFAM" id="SSF46785">
    <property type="entry name" value="Winged helix' DNA-binding domain"/>
    <property type="match status" value="2"/>
</dbReference>
<dbReference type="Pfam" id="PF00392">
    <property type="entry name" value="GntR"/>
    <property type="match status" value="2"/>
</dbReference>
<dbReference type="Gene3D" id="1.20.120.530">
    <property type="entry name" value="GntR ligand-binding domain-like"/>
    <property type="match status" value="1"/>
</dbReference>
<dbReference type="PANTHER" id="PTHR43537:SF51">
    <property type="entry name" value="HTH-TYPE TRANSCRIPTIONAL REGULATOR LGOR-RELATED"/>
    <property type="match status" value="1"/>
</dbReference>
<dbReference type="Proteomes" id="UP001203284">
    <property type="component" value="Unassembled WGS sequence"/>
</dbReference>
<evidence type="ECO:0000313" key="6">
    <source>
        <dbReference type="Proteomes" id="UP001203284"/>
    </source>
</evidence>
<evidence type="ECO:0000259" key="4">
    <source>
        <dbReference type="PROSITE" id="PS50949"/>
    </source>
</evidence>
<proteinExistence type="predicted"/>
<dbReference type="InterPro" id="IPR036388">
    <property type="entry name" value="WH-like_DNA-bd_sf"/>
</dbReference>
<gene>
    <name evidence="5" type="ORF">MWN34_08605</name>
</gene>
<dbReference type="PRINTS" id="PR00035">
    <property type="entry name" value="HTHGNTR"/>
</dbReference>
<dbReference type="SMART" id="SM00895">
    <property type="entry name" value="FCD"/>
    <property type="match status" value="1"/>
</dbReference>
<keyword evidence="1" id="KW-0805">Transcription regulation</keyword>
<dbReference type="InterPro" id="IPR011711">
    <property type="entry name" value="GntR_C"/>
</dbReference>
<dbReference type="Gene3D" id="1.10.10.10">
    <property type="entry name" value="Winged helix-like DNA-binding domain superfamily/Winged helix DNA-binding domain"/>
    <property type="match status" value="2"/>
</dbReference>
<comment type="caution">
    <text evidence="5">The sequence shown here is derived from an EMBL/GenBank/DDBJ whole genome shotgun (WGS) entry which is preliminary data.</text>
</comment>
<keyword evidence="2" id="KW-0238">DNA-binding</keyword>
<reference evidence="5 6" key="1">
    <citation type="submission" date="2022-04" db="EMBL/GenBank/DDBJ databases">
        <authorList>
            <person name="Grouzdev D.S."/>
            <person name="Pantiukh K.S."/>
            <person name="Krutkina M.S."/>
        </authorList>
    </citation>
    <scope>NUCLEOTIDE SEQUENCE [LARGE SCALE GENOMIC DNA]</scope>
    <source>
        <strain evidence="5 6">6x-1</strain>
    </source>
</reference>
<dbReference type="PANTHER" id="PTHR43537">
    <property type="entry name" value="TRANSCRIPTIONAL REGULATOR, GNTR FAMILY"/>
    <property type="match status" value="1"/>
</dbReference>
<keyword evidence="6" id="KW-1185">Reference proteome</keyword>
<dbReference type="RefSeq" id="WP_247028512.1">
    <property type="nucleotide sequence ID" value="NZ_JALKCH010000005.1"/>
</dbReference>
<dbReference type="InterPro" id="IPR008920">
    <property type="entry name" value="TF_FadR/GntR_C"/>
</dbReference>
<protein>
    <submittedName>
        <fullName evidence="5">GntR family transcriptional regulator</fullName>
    </submittedName>
</protein>
<dbReference type="SUPFAM" id="SSF48008">
    <property type="entry name" value="GntR ligand-binding domain-like"/>
    <property type="match status" value="1"/>
</dbReference>
<accession>A0ABT0DAJ8</accession>
<name>A0ABT0DAJ8_9HYPH</name>
<evidence type="ECO:0000256" key="2">
    <source>
        <dbReference type="ARBA" id="ARBA00023125"/>
    </source>
</evidence>
<evidence type="ECO:0000313" key="5">
    <source>
        <dbReference type="EMBL" id="MCK0196973.1"/>
    </source>
</evidence>
<organism evidence="5 6">
    <name type="scientific">Ancylobacter crimeensis</name>
    <dbReference type="NCBI Taxonomy" id="2579147"/>
    <lineage>
        <taxon>Bacteria</taxon>
        <taxon>Pseudomonadati</taxon>
        <taxon>Pseudomonadota</taxon>
        <taxon>Alphaproteobacteria</taxon>
        <taxon>Hyphomicrobiales</taxon>
        <taxon>Xanthobacteraceae</taxon>
        <taxon>Ancylobacter</taxon>
    </lineage>
</organism>
<feature type="domain" description="HTH gntR-type" evidence="4">
    <location>
        <begin position="82"/>
        <end position="149"/>
    </location>
</feature>
<dbReference type="EMBL" id="JALKCH010000005">
    <property type="protein sequence ID" value="MCK0196973.1"/>
    <property type="molecule type" value="Genomic_DNA"/>
</dbReference>
<dbReference type="InterPro" id="IPR000524">
    <property type="entry name" value="Tscrpt_reg_HTH_GntR"/>
</dbReference>
<dbReference type="SMART" id="SM00345">
    <property type="entry name" value="HTH_GNTR"/>
    <property type="match status" value="2"/>
</dbReference>
<feature type="domain" description="HTH gntR-type" evidence="4">
    <location>
        <begin position="1"/>
        <end position="70"/>
    </location>
</feature>
<dbReference type="Pfam" id="PF07729">
    <property type="entry name" value="FCD"/>
    <property type="match status" value="1"/>
</dbReference>
<evidence type="ECO:0000256" key="3">
    <source>
        <dbReference type="ARBA" id="ARBA00023163"/>
    </source>
</evidence>
<dbReference type="PROSITE" id="PS50949">
    <property type="entry name" value="HTH_GNTR"/>
    <property type="match status" value="2"/>
</dbReference>